<evidence type="ECO:0000313" key="1">
    <source>
        <dbReference type="EMBL" id="OCA77034.1"/>
    </source>
</evidence>
<dbReference type="Proteomes" id="UP000092651">
    <property type="component" value="Unassembled WGS sequence"/>
</dbReference>
<sequence length="436" mass="50596">MMNTKSNYFMFKCTKELKTLFSVLLFLFVYSCSPKMIRIATSEDKANFGISKPTKAVFFVENENSTASENQINDHKNTADKIYTQFGGATERVMVGRTNAKTFTFSNGDITWFVDVQKLPKRTAMILFDGKNEPIIEYNTKKYERLVQKYMPEELKKMVQSQKESQTVKKETKSILDSIWAIPFIPDQKYADRIINKSNTIYYPLPFFEDSGMCNGRYETIFYKDAQEKEISYTSKVTYRNGRVLSYEYLRDGIESTQKYYLGNTGLLDSIAYYNQNGKREMKLNFKYLPDQFIVHDVNFGSREEFHLNTKGQVIEKADFDKKSKLKRKIYYTYDKLGRVLNEKSMVDDEIESKSIYQYNSDIKRMYSKLTLEGKGGKIISENTTENIGDKDIFSTISDGKIQYKSVSTLNKNCEGKVTTYDGNGKVVSVYVQKKL</sequence>
<evidence type="ECO:0000313" key="2">
    <source>
        <dbReference type="Proteomes" id="UP000092651"/>
    </source>
</evidence>
<dbReference type="EMBL" id="MAYH01000001">
    <property type="protein sequence ID" value="OCA77034.1"/>
    <property type="molecule type" value="Genomic_DNA"/>
</dbReference>
<dbReference type="AlphaFoldDB" id="A0A1B8ZZR0"/>
<name>A0A1B8ZZR0_9FLAO</name>
<protein>
    <submittedName>
        <fullName evidence="1">Uncharacterized protein</fullName>
    </submittedName>
</protein>
<dbReference type="PROSITE" id="PS51257">
    <property type="entry name" value="PROKAR_LIPOPROTEIN"/>
    <property type="match status" value="1"/>
</dbReference>
<gene>
    <name evidence="1" type="ORF">BBI01_00790</name>
</gene>
<organism evidence="1 2">
    <name type="scientific">Chryseobacterium artocarpi</name>
    <dbReference type="NCBI Taxonomy" id="1414727"/>
    <lineage>
        <taxon>Bacteria</taxon>
        <taxon>Pseudomonadati</taxon>
        <taxon>Bacteroidota</taxon>
        <taxon>Flavobacteriia</taxon>
        <taxon>Flavobacteriales</taxon>
        <taxon>Weeksellaceae</taxon>
        <taxon>Chryseobacterium group</taxon>
        <taxon>Chryseobacterium</taxon>
    </lineage>
</organism>
<accession>A0A1B8ZZR0</accession>
<dbReference type="OrthoDB" id="696100at2"/>
<keyword evidence="2" id="KW-1185">Reference proteome</keyword>
<reference evidence="1 2" key="1">
    <citation type="submission" date="2016-07" db="EMBL/GenBank/DDBJ databases">
        <authorList>
            <person name="Jeong J.-J."/>
            <person name="Kim D.W."/>
            <person name="Sang M.K."/>
            <person name="Choi I.-G."/>
            <person name="Kim K.D."/>
        </authorList>
    </citation>
    <scope>NUCLEOTIDE SEQUENCE [LARGE SCALE GENOMIC DNA]</scope>
    <source>
        <strain evidence="1 2">UTM-3</strain>
    </source>
</reference>
<comment type="caution">
    <text evidence="1">The sequence shown here is derived from an EMBL/GenBank/DDBJ whole genome shotgun (WGS) entry which is preliminary data.</text>
</comment>
<proteinExistence type="predicted"/>